<sequence>SDIPPSTPATTTSFLFRADGSASWKVGSAHLLASVSGPMEVSKRDEEPTTAALEVVLRPDVGLSSPREQYLQDRIRKALTPVIILDLNPRTLIQLVIQIVESGDLQTHNRIALAAAINAAYLALLDAGIPMRSTLKGGAVERLLMSENSGMFSTERLFECYEIAAKVCVETNGVMREVVAKGVERLDTWRK</sequence>
<evidence type="ECO:0000313" key="7">
    <source>
        <dbReference type="EMBL" id="KAK7203126.1"/>
    </source>
</evidence>
<dbReference type="EMBL" id="JBBJBU010000013">
    <property type="protein sequence ID" value="KAK7203126.1"/>
    <property type="molecule type" value="Genomic_DNA"/>
</dbReference>
<dbReference type="Pfam" id="PF01138">
    <property type="entry name" value="RNase_PH"/>
    <property type="match status" value="1"/>
</dbReference>
<evidence type="ECO:0000259" key="6">
    <source>
        <dbReference type="Pfam" id="PF01138"/>
    </source>
</evidence>
<evidence type="ECO:0000256" key="2">
    <source>
        <dbReference type="ARBA" id="ARBA00006678"/>
    </source>
</evidence>
<dbReference type="InterPro" id="IPR050080">
    <property type="entry name" value="RNase_PH"/>
</dbReference>
<evidence type="ECO:0000256" key="1">
    <source>
        <dbReference type="ARBA" id="ARBA00004123"/>
    </source>
</evidence>
<dbReference type="PANTHER" id="PTHR11953:SF1">
    <property type="entry name" value="EXOSOME COMPLEX COMPONENT RRP46"/>
    <property type="match status" value="1"/>
</dbReference>
<accession>A0ABR1EZU8</accession>
<keyword evidence="5" id="KW-0539">Nucleus</keyword>
<name>A0ABR1EZU8_9ASCO</name>
<evidence type="ECO:0000256" key="4">
    <source>
        <dbReference type="ARBA" id="ARBA00022835"/>
    </source>
</evidence>
<feature type="non-terminal residue" evidence="7">
    <location>
        <position position="1"/>
    </location>
</feature>
<dbReference type="SUPFAM" id="SSF54211">
    <property type="entry name" value="Ribosomal protein S5 domain 2-like"/>
    <property type="match status" value="1"/>
</dbReference>
<keyword evidence="7" id="KW-0689">Ribosomal protein</keyword>
<evidence type="ECO:0000256" key="3">
    <source>
        <dbReference type="ARBA" id="ARBA00022552"/>
    </source>
</evidence>
<evidence type="ECO:0000313" key="8">
    <source>
        <dbReference type="Proteomes" id="UP001498771"/>
    </source>
</evidence>
<keyword evidence="3" id="KW-0698">rRNA processing</keyword>
<keyword evidence="4" id="KW-0271">Exosome</keyword>
<dbReference type="RefSeq" id="XP_064766159.1">
    <property type="nucleotide sequence ID" value="XM_064913518.1"/>
</dbReference>
<organism evidence="7 8">
    <name type="scientific">Myxozyma melibiosi</name>
    <dbReference type="NCBI Taxonomy" id="54550"/>
    <lineage>
        <taxon>Eukaryota</taxon>
        <taxon>Fungi</taxon>
        <taxon>Dikarya</taxon>
        <taxon>Ascomycota</taxon>
        <taxon>Saccharomycotina</taxon>
        <taxon>Lipomycetes</taxon>
        <taxon>Lipomycetales</taxon>
        <taxon>Lipomycetaceae</taxon>
        <taxon>Myxozyma</taxon>
    </lineage>
</organism>
<dbReference type="InterPro" id="IPR020568">
    <property type="entry name" value="Ribosomal_Su5_D2-typ_SF"/>
</dbReference>
<dbReference type="GeneID" id="90039030"/>
<comment type="similarity">
    <text evidence="2">Belongs to the RNase PH family.</text>
</comment>
<dbReference type="Gene3D" id="3.30.230.70">
    <property type="entry name" value="GHMP Kinase, N-terminal domain"/>
    <property type="match status" value="1"/>
</dbReference>
<comment type="subcellular location">
    <subcellularLocation>
        <location evidence="1">Nucleus</location>
    </subcellularLocation>
</comment>
<dbReference type="GO" id="GO:0005840">
    <property type="term" value="C:ribosome"/>
    <property type="evidence" value="ECO:0007669"/>
    <property type="project" value="UniProtKB-KW"/>
</dbReference>
<evidence type="ECO:0000256" key="5">
    <source>
        <dbReference type="ARBA" id="ARBA00023242"/>
    </source>
</evidence>
<proteinExistence type="inferred from homology"/>
<keyword evidence="8" id="KW-1185">Reference proteome</keyword>
<protein>
    <submittedName>
        <fullName evidence="7">Ribosomal protein S5 domain 2-type protein</fullName>
    </submittedName>
</protein>
<dbReference type="Proteomes" id="UP001498771">
    <property type="component" value="Unassembled WGS sequence"/>
</dbReference>
<dbReference type="InterPro" id="IPR001247">
    <property type="entry name" value="ExoRNase_PH_dom1"/>
</dbReference>
<gene>
    <name evidence="7" type="ORF">BZA70DRAFT_283928</name>
</gene>
<dbReference type="PANTHER" id="PTHR11953">
    <property type="entry name" value="EXOSOME COMPLEX COMPONENT"/>
    <property type="match status" value="1"/>
</dbReference>
<keyword evidence="7" id="KW-0687">Ribonucleoprotein</keyword>
<reference evidence="7 8" key="1">
    <citation type="submission" date="2024-03" db="EMBL/GenBank/DDBJ databases">
        <title>Genome-scale model development and genomic sequencing of the oleaginous clade Lipomyces.</title>
        <authorList>
            <consortium name="Lawrence Berkeley National Laboratory"/>
            <person name="Czajka J.J."/>
            <person name="Han Y."/>
            <person name="Kim J."/>
            <person name="Mondo S.J."/>
            <person name="Hofstad B.A."/>
            <person name="Robles A."/>
            <person name="Haridas S."/>
            <person name="Riley R."/>
            <person name="LaButti K."/>
            <person name="Pangilinan J."/>
            <person name="Andreopoulos W."/>
            <person name="Lipzen A."/>
            <person name="Yan J."/>
            <person name="Wang M."/>
            <person name="Ng V."/>
            <person name="Grigoriev I.V."/>
            <person name="Spatafora J.W."/>
            <person name="Magnuson J.K."/>
            <person name="Baker S.E."/>
            <person name="Pomraning K.R."/>
        </authorList>
    </citation>
    <scope>NUCLEOTIDE SEQUENCE [LARGE SCALE GENOMIC DNA]</scope>
    <source>
        <strain evidence="7 8">Phaff 52-87</strain>
    </source>
</reference>
<comment type="caution">
    <text evidence="7">The sequence shown here is derived from an EMBL/GenBank/DDBJ whole genome shotgun (WGS) entry which is preliminary data.</text>
</comment>
<feature type="domain" description="Exoribonuclease phosphorolytic" evidence="6">
    <location>
        <begin position="12"/>
        <end position="130"/>
    </location>
</feature>
<dbReference type="InterPro" id="IPR027408">
    <property type="entry name" value="PNPase/RNase_PH_dom_sf"/>
</dbReference>